<accession>A0A6A4VVR9</accession>
<keyword evidence="3" id="KW-1185">Reference proteome</keyword>
<proteinExistence type="predicted"/>
<gene>
    <name evidence="2" type="ORF">FJT64_000846</name>
</gene>
<dbReference type="Proteomes" id="UP000440578">
    <property type="component" value="Unassembled WGS sequence"/>
</dbReference>
<feature type="compositionally biased region" description="Pro residues" evidence="1">
    <location>
        <begin position="169"/>
        <end position="179"/>
    </location>
</feature>
<feature type="region of interest" description="Disordered" evidence="1">
    <location>
        <begin position="57"/>
        <end position="77"/>
    </location>
</feature>
<feature type="compositionally biased region" description="Acidic residues" evidence="1">
    <location>
        <begin position="322"/>
        <end position="332"/>
    </location>
</feature>
<dbReference type="AlphaFoldDB" id="A0A6A4VVR9"/>
<organism evidence="2 3">
    <name type="scientific">Amphibalanus amphitrite</name>
    <name type="common">Striped barnacle</name>
    <name type="synonym">Balanus amphitrite</name>
    <dbReference type="NCBI Taxonomy" id="1232801"/>
    <lineage>
        <taxon>Eukaryota</taxon>
        <taxon>Metazoa</taxon>
        <taxon>Ecdysozoa</taxon>
        <taxon>Arthropoda</taxon>
        <taxon>Crustacea</taxon>
        <taxon>Multicrustacea</taxon>
        <taxon>Cirripedia</taxon>
        <taxon>Thoracica</taxon>
        <taxon>Thoracicalcarea</taxon>
        <taxon>Balanomorpha</taxon>
        <taxon>Balanoidea</taxon>
        <taxon>Balanidae</taxon>
        <taxon>Amphibalaninae</taxon>
        <taxon>Amphibalanus</taxon>
    </lineage>
</organism>
<comment type="caution">
    <text evidence="2">The sequence shown here is derived from an EMBL/GenBank/DDBJ whole genome shotgun (WGS) entry which is preliminary data.</text>
</comment>
<feature type="region of interest" description="Disordered" evidence="1">
    <location>
        <begin position="310"/>
        <end position="332"/>
    </location>
</feature>
<sequence>MWLKRRLCPGGWVMSSGSLAPSAPPAARPAAPAALAAATVDPLSPSMELSAALAFDEPGASATGDSDDEVVVLPPPPPRAPLDVILLDNSDISDDELVLDTNTECPERIPVLAPSTVGSGAGTRDPGRPSTSSAAEEPARPESDGATATDSEPRPKRRKQQLQERPIQSPVPPFVPTPPRVRVRVNAGEYTAAKHALEELLFGRLENATPIKRQTVLVLKTAQEEVRVQRSRHSQLKVRLWQVSQKQRNLLNRLNRGLAELPLEKRIEKIAEIEDLLSFVQVRVDGDEHEPVMLLEQKQSQQPSQFRVIAPDGVPAPPPGAEDTDADELSVM</sequence>
<name>A0A6A4VVR9_AMPAM</name>
<dbReference type="EMBL" id="VIIS01001742">
    <property type="protein sequence ID" value="KAF0293511.1"/>
    <property type="molecule type" value="Genomic_DNA"/>
</dbReference>
<feature type="region of interest" description="Disordered" evidence="1">
    <location>
        <begin position="102"/>
        <end position="180"/>
    </location>
</feature>
<evidence type="ECO:0000313" key="2">
    <source>
        <dbReference type="EMBL" id="KAF0293511.1"/>
    </source>
</evidence>
<evidence type="ECO:0000256" key="1">
    <source>
        <dbReference type="SAM" id="MobiDB-lite"/>
    </source>
</evidence>
<evidence type="ECO:0000313" key="3">
    <source>
        <dbReference type="Proteomes" id="UP000440578"/>
    </source>
</evidence>
<dbReference type="OrthoDB" id="6405821at2759"/>
<reference evidence="2 3" key="1">
    <citation type="submission" date="2019-07" db="EMBL/GenBank/DDBJ databases">
        <title>Draft genome assembly of a fouling barnacle, Amphibalanus amphitrite (Darwin, 1854): The first reference genome for Thecostraca.</title>
        <authorList>
            <person name="Kim W."/>
        </authorList>
    </citation>
    <scope>NUCLEOTIDE SEQUENCE [LARGE SCALE GENOMIC DNA]</scope>
    <source>
        <strain evidence="2">SNU_AA5</strain>
        <tissue evidence="2">Soma without cirri and trophi</tissue>
    </source>
</reference>
<protein>
    <submittedName>
        <fullName evidence="2">Uncharacterized protein</fullName>
    </submittedName>
</protein>